<evidence type="ECO:0000256" key="4">
    <source>
        <dbReference type="ARBA" id="ARBA00022679"/>
    </source>
</evidence>
<dbReference type="InterPro" id="IPR029063">
    <property type="entry name" value="SAM-dependent_MTases_sf"/>
</dbReference>
<feature type="binding site" evidence="9">
    <location>
        <position position="305"/>
    </location>
    <ligand>
        <name>S-adenosyl-L-methionine</name>
        <dbReference type="ChEBI" id="CHEBI:59789"/>
    </ligand>
</feature>
<dbReference type="PANTHER" id="PTHR11061:SF49">
    <property type="entry name" value="23S RRNA (URACIL(1939)-C(5))-METHYLTRANSFERASE RLMD"/>
    <property type="match status" value="1"/>
</dbReference>
<dbReference type="Pfam" id="PF01938">
    <property type="entry name" value="TRAM"/>
    <property type="match status" value="1"/>
</dbReference>
<dbReference type="InterPro" id="IPR030391">
    <property type="entry name" value="MeTrfase_TrmA_CS"/>
</dbReference>
<feature type="active site" description="Nucleophile" evidence="9 10">
    <location>
        <position position="397"/>
    </location>
</feature>
<feature type="binding site" evidence="9 10">
    <location>
        <position position="300"/>
    </location>
    <ligand>
        <name>S-adenosyl-L-methionine</name>
        <dbReference type="ChEBI" id="CHEBI:59789"/>
    </ligand>
</feature>
<dbReference type="OrthoDB" id="9804590at2"/>
<evidence type="ECO:0000256" key="5">
    <source>
        <dbReference type="ARBA" id="ARBA00022691"/>
    </source>
</evidence>
<name>A0A2I7N3E0_9NEIS</name>
<feature type="binding site" evidence="9">
    <location>
        <position position="349"/>
    </location>
    <ligand>
        <name>S-adenosyl-L-methionine</name>
        <dbReference type="ChEBI" id="CHEBI:59789"/>
    </ligand>
</feature>
<dbReference type="RefSeq" id="WP_102950274.1">
    <property type="nucleotide sequence ID" value="NZ_CP024847.1"/>
</dbReference>
<feature type="binding site" evidence="9 10">
    <location>
        <position position="370"/>
    </location>
    <ligand>
        <name>S-adenosyl-L-methionine</name>
        <dbReference type="ChEBI" id="CHEBI:59789"/>
    </ligand>
</feature>
<evidence type="ECO:0000256" key="2">
    <source>
        <dbReference type="ARBA" id="ARBA00022552"/>
    </source>
</evidence>
<keyword evidence="2 9" id="KW-0698">rRNA processing</keyword>
<evidence type="ECO:0000313" key="13">
    <source>
        <dbReference type="EMBL" id="AUR50974.1"/>
    </source>
</evidence>
<evidence type="ECO:0000313" key="14">
    <source>
        <dbReference type="Proteomes" id="UP000236655"/>
    </source>
</evidence>
<keyword evidence="8 9" id="KW-0411">Iron-sulfur</keyword>
<evidence type="ECO:0000256" key="6">
    <source>
        <dbReference type="ARBA" id="ARBA00022723"/>
    </source>
</evidence>
<keyword evidence="5 9" id="KW-0949">S-adenosyl-L-methionine</keyword>
<feature type="binding site" evidence="9">
    <location>
        <position position="157"/>
    </location>
    <ligand>
        <name>[4Fe-4S] cluster</name>
        <dbReference type="ChEBI" id="CHEBI:49883"/>
    </ligand>
</feature>
<comment type="function">
    <text evidence="9">Catalyzes the formation of 5-methyl-uridine at position 1939 (m5U1939) in 23S rRNA.</text>
</comment>
<dbReference type="GO" id="GO:0003723">
    <property type="term" value="F:RNA binding"/>
    <property type="evidence" value="ECO:0007669"/>
    <property type="project" value="InterPro"/>
</dbReference>
<proteinExistence type="inferred from homology"/>
<keyword evidence="1 9" id="KW-0004">4Fe-4S</keyword>
<dbReference type="GO" id="GO:0051539">
    <property type="term" value="F:4 iron, 4 sulfur cluster binding"/>
    <property type="evidence" value="ECO:0007669"/>
    <property type="project" value="UniProtKB-KW"/>
</dbReference>
<dbReference type="PROSITE" id="PS51687">
    <property type="entry name" value="SAM_MT_RNA_M5U"/>
    <property type="match status" value="1"/>
</dbReference>
<dbReference type="SUPFAM" id="SSF53335">
    <property type="entry name" value="S-adenosyl-L-methionine-dependent methyltransferases"/>
    <property type="match status" value="1"/>
</dbReference>
<dbReference type="EC" id="2.1.1.190" evidence="9"/>
<reference evidence="14" key="1">
    <citation type="submission" date="2017-11" db="EMBL/GenBank/DDBJ databases">
        <authorList>
            <person name="Chan K.G."/>
            <person name="Lee L.S."/>
        </authorList>
    </citation>
    <scope>NUCLEOTIDE SEQUENCE [LARGE SCALE GENOMIC DNA]</scope>
    <source>
        <strain evidence="14">DSM 100970</strain>
    </source>
</reference>
<dbReference type="EMBL" id="CP024847">
    <property type="protein sequence ID" value="AUR50974.1"/>
    <property type="molecule type" value="Genomic_DNA"/>
</dbReference>
<dbReference type="InterPro" id="IPR030390">
    <property type="entry name" value="MeTrfase_TrmA_AS"/>
</dbReference>
<dbReference type="InterPro" id="IPR001566">
    <property type="entry name" value="23S_rRNA_MeTrfase_RlmD"/>
</dbReference>
<evidence type="ECO:0000256" key="10">
    <source>
        <dbReference type="PROSITE-ProRule" id="PRU01024"/>
    </source>
</evidence>
<dbReference type="PROSITE" id="PS50926">
    <property type="entry name" value="TRAM"/>
    <property type="match status" value="1"/>
</dbReference>
<feature type="binding site" evidence="9 10">
    <location>
        <position position="271"/>
    </location>
    <ligand>
        <name>S-adenosyl-L-methionine</name>
        <dbReference type="ChEBI" id="CHEBI:59789"/>
    </ligand>
</feature>
<keyword evidence="4 9" id="KW-0808">Transferase</keyword>
<dbReference type="HAMAP" id="MF_01010">
    <property type="entry name" value="23SrRNA_methyltr_RlmD"/>
    <property type="match status" value="1"/>
</dbReference>
<comment type="similarity">
    <text evidence="9">Belongs to the class I-like SAM-binding methyltransferase superfamily. RNA M5U methyltransferase family. RlmD subfamily.</text>
</comment>
<dbReference type="GO" id="GO:0005506">
    <property type="term" value="F:iron ion binding"/>
    <property type="evidence" value="ECO:0007669"/>
    <property type="project" value="UniProtKB-UniRule"/>
</dbReference>
<keyword evidence="14" id="KW-1185">Reference proteome</keyword>
<dbReference type="InterPro" id="IPR002792">
    <property type="entry name" value="TRAM_dom"/>
</dbReference>
<dbReference type="CDD" id="cd02440">
    <property type="entry name" value="AdoMet_MTases"/>
    <property type="match status" value="1"/>
</dbReference>
<evidence type="ECO:0000256" key="8">
    <source>
        <dbReference type="ARBA" id="ARBA00023014"/>
    </source>
</evidence>
<sequence length="441" mass="49502">MTEQYRLIIESVDYEGKGVARLDGKTVFIDGALAGEEVLAEITKRKPSFDKAKIVEIITPSKDRVTPECPNFGMCGGCSLQHISFDAQIQIKQQVLIDNLKHIGKVEAGEILPPVKGKPWEYRHRARLSARFVIKKGGALVGFREKASSYVADMLECKILPKYVSDLIPYLRELVASLSIRERIPQIEVAVGDNLVILVIRNMLELADSDETKLREFVDKHSKENNSLQIWLQPKGPDSCYPLYPQESPRLSYSLPEFNLEMPYYPTEFTQVNPYINQQMVSLAMELLKAEENETIADFFCGIGNFTLPIARTAKQVIGIEGADALVKRAKENANFNGLGNKVSYQVCNLFTVDEKWLQNLGKFDKWLIDPPRDGAVELIKAITPEIAPKRIVYVSCNPATLARDAGILVQVHGYKLQKAGIMNMFPHTSHVESIAVFELC</sequence>
<accession>A0A2I7N3E0</accession>
<evidence type="ECO:0000259" key="12">
    <source>
        <dbReference type="PROSITE" id="PS50926"/>
    </source>
</evidence>
<keyword evidence="7 9" id="KW-0408">Iron</keyword>
<dbReference type="FunFam" id="2.40.50.140:FF:000097">
    <property type="entry name" value="23S rRNA (uracil(1939)-C(5))-methyltransferase RlmD"/>
    <property type="match status" value="1"/>
</dbReference>
<protein>
    <recommendedName>
        <fullName evidence="9">23S rRNA (uracil(1939)-C(5))-methyltransferase RlmD</fullName>
        <ecNumber evidence="9">2.1.1.190</ecNumber>
    </recommendedName>
    <alternativeName>
        <fullName evidence="9">23S rRNA(m5U1939)-methyltransferase</fullName>
    </alternativeName>
</protein>
<dbReference type="GO" id="GO:0070475">
    <property type="term" value="P:rRNA base methylation"/>
    <property type="evidence" value="ECO:0007669"/>
    <property type="project" value="TreeGrafter"/>
</dbReference>
<evidence type="ECO:0000256" key="1">
    <source>
        <dbReference type="ARBA" id="ARBA00022485"/>
    </source>
</evidence>
<dbReference type="Gene3D" id="3.40.50.150">
    <property type="entry name" value="Vaccinia Virus protein VP39"/>
    <property type="match status" value="1"/>
</dbReference>
<evidence type="ECO:0000256" key="9">
    <source>
        <dbReference type="HAMAP-Rule" id="MF_01010"/>
    </source>
</evidence>
<dbReference type="Gene3D" id="2.40.50.1070">
    <property type="match status" value="1"/>
</dbReference>
<dbReference type="Pfam" id="PF05958">
    <property type="entry name" value="tRNA_U5-meth_tr"/>
    <property type="match status" value="1"/>
</dbReference>
<keyword evidence="6 9" id="KW-0479">Metal-binding</keyword>
<dbReference type="Gene3D" id="2.40.50.140">
    <property type="entry name" value="Nucleic acid-binding proteins"/>
    <property type="match status" value="1"/>
</dbReference>
<gene>
    <name evidence="9" type="primary">rlmD</name>
    <name evidence="13" type="ORF">CUN60_01185</name>
</gene>
<dbReference type="PROSITE" id="PS01231">
    <property type="entry name" value="TRMA_2"/>
    <property type="match status" value="1"/>
</dbReference>
<feature type="binding site" evidence="9">
    <location>
        <position position="69"/>
    </location>
    <ligand>
        <name>[4Fe-4S] cluster</name>
        <dbReference type="ChEBI" id="CHEBI:49883"/>
    </ligand>
</feature>
<evidence type="ECO:0000256" key="3">
    <source>
        <dbReference type="ARBA" id="ARBA00022603"/>
    </source>
</evidence>
<dbReference type="SUPFAM" id="SSF50249">
    <property type="entry name" value="Nucleic acid-binding proteins"/>
    <property type="match status" value="1"/>
</dbReference>
<dbReference type="GO" id="GO:0070041">
    <property type="term" value="F:rRNA (uridine-C5-)-methyltransferase activity"/>
    <property type="evidence" value="ECO:0007669"/>
    <property type="project" value="UniProtKB-UniRule"/>
</dbReference>
<dbReference type="AlphaFoldDB" id="A0A2I7N3E0"/>
<organism evidence="13 14">
    <name type="scientific">Aquella oligotrophica</name>
    <dbReference type="NCBI Taxonomy" id="2067065"/>
    <lineage>
        <taxon>Bacteria</taxon>
        <taxon>Pseudomonadati</taxon>
        <taxon>Pseudomonadota</taxon>
        <taxon>Betaproteobacteria</taxon>
        <taxon>Neisseriales</taxon>
        <taxon>Neisseriaceae</taxon>
        <taxon>Aquella</taxon>
    </lineage>
</organism>
<feature type="active site" evidence="11">
    <location>
        <position position="397"/>
    </location>
</feature>
<dbReference type="NCBIfam" id="NF009639">
    <property type="entry name" value="PRK13168.1"/>
    <property type="match status" value="1"/>
</dbReference>
<dbReference type="PANTHER" id="PTHR11061">
    <property type="entry name" value="RNA M5U METHYLTRANSFERASE"/>
    <property type="match status" value="1"/>
</dbReference>
<keyword evidence="3 9" id="KW-0489">Methyltransferase</keyword>
<evidence type="ECO:0000256" key="11">
    <source>
        <dbReference type="PROSITE-ProRule" id="PRU10015"/>
    </source>
</evidence>
<dbReference type="KEGG" id="nba:CUN60_01185"/>
<feature type="binding site" evidence="9">
    <location>
        <position position="75"/>
    </location>
    <ligand>
        <name>[4Fe-4S] cluster</name>
        <dbReference type="ChEBI" id="CHEBI:49883"/>
    </ligand>
</feature>
<feature type="binding site" evidence="9">
    <location>
        <position position="78"/>
    </location>
    <ligand>
        <name>[4Fe-4S] cluster</name>
        <dbReference type="ChEBI" id="CHEBI:49883"/>
    </ligand>
</feature>
<dbReference type="InterPro" id="IPR012340">
    <property type="entry name" value="NA-bd_OB-fold"/>
</dbReference>
<evidence type="ECO:0000256" key="7">
    <source>
        <dbReference type="ARBA" id="ARBA00023004"/>
    </source>
</evidence>
<dbReference type="InterPro" id="IPR010280">
    <property type="entry name" value="U5_MeTrfase_fam"/>
</dbReference>
<dbReference type="PROSITE" id="PS01230">
    <property type="entry name" value="TRMA_1"/>
    <property type="match status" value="1"/>
</dbReference>
<feature type="binding site" evidence="9 10">
    <location>
        <position position="321"/>
    </location>
    <ligand>
        <name>S-adenosyl-L-methionine</name>
        <dbReference type="ChEBI" id="CHEBI:59789"/>
    </ligand>
</feature>
<comment type="catalytic activity">
    <reaction evidence="9">
        <text>uridine(1939) in 23S rRNA + S-adenosyl-L-methionine = 5-methyluridine(1939) in 23S rRNA + S-adenosyl-L-homocysteine + H(+)</text>
        <dbReference type="Rhea" id="RHEA:42908"/>
        <dbReference type="Rhea" id="RHEA-COMP:10278"/>
        <dbReference type="Rhea" id="RHEA-COMP:10279"/>
        <dbReference type="ChEBI" id="CHEBI:15378"/>
        <dbReference type="ChEBI" id="CHEBI:57856"/>
        <dbReference type="ChEBI" id="CHEBI:59789"/>
        <dbReference type="ChEBI" id="CHEBI:65315"/>
        <dbReference type="ChEBI" id="CHEBI:74447"/>
        <dbReference type="EC" id="2.1.1.190"/>
    </reaction>
</comment>
<feature type="domain" description="TRAM" evidence="12">
    <location>
        <begin position="1"/>
        <end position="56"/>
    </location>
</feature>
<dbReference type="Proteomes" id="UP000236655">
    <property type="component" value="Chromosome"/>
</dbReference>